<evidence type="ECO:0000313" key="2">
    <source>
        <dbReference type="Proteomes" id="UP001162483"/>
    </source>
</evidence>
<dbReference type="EMBL" id="CATNWA010000796">
    <property type="protein sequence ID" value="CAI9538160.1"/>
    <property type="molecule type" value="Genomic_DNA"/>
</dbReference>
<comment type="caution">
    <text evidence="1">The sequence shown here is derived from an EMBL/GenBank/DDBJ whole genome shotgun (WGS) entry which is preliminary data.</text>
</comment>
<dbReference type="Proteomes" id="UP001162483">
    <property type="component" value="Unassembled WGS sequence"/>
</dbReference>
<gene>
    <name evidence="1" type="ORF">SPARVUS_LOCUS1369080</name>
</gene>
<sequence length="82" mass="9270">MFLTLVISGKNAPYIDGQWLECPLHWWSVRRMSYTLVTSGSKNVPYIGSQCEKKCPLHRWSLGGRISPTLGVSDKNNALYIV</sequence>
<evidence type="ECO:0000313" key="1">
    <source>
        <dbReference type="EMBL" id="CAI9538160.1"/>
    </source>
</evidence>
<accession>A0ABN9ATK2</accession>
<proteinExistence type="predicted"/>
<keyword evidence="2" id="KW-1185">Reference proteome</keyword>
<organism evidence="1 2">
    <name type="scientific">Staurois parvus</name>
    <dbReference type="NCBI Taxonomy" id="386267"/>
    <lineage>
        <taxon>Eukaryota</taxon>
        <taxon>Metazoa</taxon>
        <taxon>Chordata</taxon>
        <taxon>Craniata</taxon>
        <taxon>Vertebrata</taxon>
        <taxon>Euteleostomi</taxon>
        <taxon>Amphibia</taxon>
        <taxon>Batrachia</taxon>
        <taxon>Anura</taxon>
        <taxon>Neobatrachia</taxon>
        <taxon>Ranoidea</taxon>
        <taxon>Ranidae</taxon>
        <taxon>Staurois</taxon>
    </lineage>
</organism>
<reference evidence="1" key="1">
    <citation type="submission" date="2023-05" db="EMBL/GenBank/DDBJ databases">
        <authorList>
            <person name="Stuckert A."/>
        </authorList>
    </citation>
    <scope>NUCLEOTIDE SEQUENCE</scope>
</reference>
<feature type="non-terminal residue" evidence="1">
    <location>
        <position position="82"/>
    </location>
</feature>
<protein>
    <submittedName>
        <fullName evidence="1">Uncharacterized protein</fullName>
    </submittedName>
</protein>
<name>A0ABN9ATK2_9NEOB</name>